<feature type="region of interest" description="Disordered" evidence="2">
    <location>
        <begin position="657"/>
        <end position="684"/>
    </location>
</feature>
<evidence type="ECO:0000259" key="3">
    <source>
        <dbReference type="PROSITE" id="PS50013"/>
    </source>
</evidence>
<dbReference type="GeneID" id="19195725"/>
<protein>
    <recommendedName>
        <fullName evidence="3">Chromo domain-containing protein</fullName>
    </recommendedName>
</protein>
<dbReference type="eggNOG" id="ENOG502STGS">
    <property type="taxonomic scope" value="Eukaryota"/>
</dbReference>
<dbReference type="RefSeq" id="XP_007749798.1">
    <property type="nucleotide sequence ID" value="XM_007751608.1"/>
</dbReference>
<dbReference type="HOGENOM" id="CLU_009138_0_0_1"/>
<feature type="compositionally biased region" description="Basic and acidic residues" evidence="2">
    <location>
        <begin position="144"/>
        <end position="154"/>
    </location>
</feature>
<feature type="compositionally biased region" description="Basic and acidic residues" evidence="2">
    <location>
        <begin position="78"/>
        <end position="97"/>
    </location>
</feature>
<reference evidence="4 5" key="1">
    <citation type="submission" date="2013-03" db="EMBL/GenBank/DDBJ databases">
        <title>The Genome Sequence of Cladophialophora psammophila CBS 110553.</title>
        <authorList>
            <consortium name="The Broad Institute Genomics Platform"/>
            <person name="Cuomo C."/>
            <person name="de Hoog S."/>
            <person name="Gorbushina A."/>
            <person name="Walker B."/>
            <person name="Young S.K."/>
            <person name="Zeng Q."/>
            <person name="Gargeya S."/>
            <person name="Fitzgerald M."/>
            <person name="Haas B."/>
            <person name="Abouelleil A."/>
            <person name="Allen A.W."/>
            <person name="Alvarado L."/>
            <person name="Arachchi H.M."/>
            <person name="Berlin A.M."/>
            <person name="Chapman S.B."/>
            <person name="Gainer-Dewar J."/>
            <person name="Goldberg J."/>
            <person name="Griggs A."/>
            <person name="Gujja S."/>
            <person name="Hansen M."/>
            <person name="Howarth C."/>
            <person name="Imamovic A."/>
            <person name="Ireland A."/>
            <person name="Larimer J."/>
            <person name="McCowan C."/>
            <person name="Murphy C."/>
            <person name="Pearson M."/>
            <person name="Poon T.W."/>
            <person name="Priest M."/>
            <person name="Roberts A."/>
            <person name="Saif S."/>
            <person name="Shea T."/>
            <person name="Sisk P."/>
            <person name="Sykes S."/>
            <person name="Wortman J."/>
            <person name="Nusbaum C."/>
            <person name="Birren B."/>
        </authorList>
    </citation>
    <scope>NUCLEOTIDE SEQUENCE [LARGE SCALE GENOMIC DNA]</scope>
    <source>
        <strain evidence="4 5">CBS 110553</strain>
    </source>
</reference>
<feature type="compositionally biased region" description="Polar residues" evidence="2">
    <location>
        <begin position="206"/>
        <end position="220"/>
    </location>
</feature>
<feature type="compositionally biased region" description="Polar residues" evidence="2">
    <location>
        <begin position="669"/>
        <end position="684"/>
    </location>
</feature>
<proteinExistence type="predicted"/>
<feature type="domain" description="Chromo" evidence="3">
    <location>
        <begin position="13"/>
        <end position="88"/>
    </location>
</feature>
<name>W9X5S8_9EURO</name>
<feature type="compositionally biased region" description="Basic and acidic residues" evidence="2">
    <location>
        <begin position="719"/>
        <end position="732"/>
    </location>
</feature>
<evidence type="ECO:0000256" key="2">
    <source>
        <dbReference type="SAM" id="MobiDB-lite"/>
    </source>
</evidence>
<dbReference type="SUPFAM" id="SSF54160">
    <property type="entry name" value="Chromo domain-like"/>
    <property type="match status" value="1"/>
</dbReference>
<comment type="caution">
    <text evidence="4">The sequence shown here is derived from an EMBL/GenBank/DDBJ whole genome shotgun (WGS) entry which is preliminary data.</text>
</comment>
<keyword evidence="5" id="KW-1185">Reference proteome</keyword>
<feature type="compositionally biased region" description="Low complexity" evidence="2">
    <location>
        <begin position="706"/>
        <end position="717"/>
    </location>
</feature>
<feature type="region of interest" description="Disordered" evidence="2">
    <location>
        <begin position="701"/>
        <end position="756"/>
    </location>
</feature>
<dbReference type="EMBL" id="AMGX01000023">
    <property type="protein sequence ID" value="EXJ65794.1"/>
    <property type="molecule type" value="Genomic_DNA"/>
</dbReference>
<evidence type="ECO:0000313" key="4">
    <source>
        <dbReference type="EMBL" id="EXJ65794.1"/>
    </source>
</evidence>
<dbReference type="GO" id="GO:0006338">
    <property type="term" value="P:chromatin remodeling"/>
    <property type="evidence" value="ECO:0007669"/>
    <property type="project" value="UniProtKB-ARBA"/>
</dbReference>
<feature type="compositionally biased region" description="Low complexity" evidence="2">
    <location>
        <begin position="372"/>
        <end position="388"/>
    </location>
</feature>
<dbReference type="OrthoDB" id="1918685at2759"/>
<dbReference type="InterPro" id="IPR023780">
    <property type="entry name" value="Chromo_domain"/>
</dbReference>
<comment type="subunit">
    <text evidence="1">Component of the NuA4 histone acetyltransferase complex.</text>
</comment>
<dbReference type="SMART" id="SM00298">
    <property type="entry name" value="CHROMO"/>
    <property type="match status" value="1"/>
</dbReference>
<evidence type="ECO:0000313" key="5">
    <source>
        <dbReference type="Proteomes" id="UP000019471"/>
    </source>
</evidence>
<dbReference type="STRING" id="1182543.W9X5S8"/>
<dbReference type="InterPro" id="IPR016197">
    <property type="entry name" value="Chromo-like_dom_sf"/>
</dbReference>
<dbReference type="Gene3D" id="2.40.50.40">
    <property type="match status" value="1"/>
</dbReference>
<dbReference type="PROSITE" id="PS50013">
    <property type="entry name" value="CHROMO_2"/>
    <property type="match status" value="1"/>
</dbReference>
<feature type="compositionally biased region" description="Basic and acidic residues" evidence="2">
    <location>
        <begin position="1090"/>
        <end position="1109"/>
    </location>
</feature>
<feature type="compositionally biased region" description="Polar residues" evidence="2">
    <location>
        <begin position="98"/>
        <end position="110"/>
    </location>
</feature>
<feature type="compositionally biased region" description="Low complexity" evidence="2">
    <location>
        <begin position="734"/>
        <end position="745"/>
    </location>
</feature>
<feature type="region of interest" description="Disordered" evidence="2">
    <location>
        <begin position="1090"/>
        <end position="1121"/>
    </location>
</feature>
<dbReference type="Pfam" id="PF00385">
    <property type="entry name" value="Chromo"/>
    <property type="match status" value="1"/>
</dbReference>
<feature type="compositionally biased region" description="Basic and acidic residues" evidence="2">
    <location>
        <begin position="297"/>
        <end position="312"/>
    </location>
</feature>
<organism evidence="4 5">
    <name type="scientific">Cladophialophora psammophila CBS 110553</name>
    <dbReference type="NCBI Taxonomy" id="1182543"/>
    <lineage>
        <taxon>Eukaryota</taxon>
        <taxon>Fungi</taxon>
        <taxon>Dikarya</taxon>
        <taxon>Ascomycota</taxon>
        <taxon>Pezizomycotina</taxon>
        <taxon>Eurotiomycetes</taxon>
        <taxon>Chaetothyriomycetidae</taxon>
        <taxon>Chaetothyriales</taxon>
        <taxon>Herpotrichiellaceae</taxon>
        <taxon>Cladophialophora</taxon>
    </lineage>
</organism>
<feature type="compositionally biased region" description="Polar residues" evidence="2">
    <location>
        <begin position="354"/>
        <end position="371"/>
    </location>
</feature>
<gene>
    <name evidence="4" type="ORF">A1O5_11035</name>
</gene>
<feature type="region of interest" description="Disordered" evidence="2">
    <location>
        <begin position="474"/>
        <end position="494"/>
    </location>
</feature>
<accession>W9X5S8</accession>
<dbReference type="AlphaFoldDB" id="W9X5S8"/>
<dbReference type="Proteomes" id="UP000019471">
    <property type="component" value="Unassembled WGS sequence"/>
</dbReference>
<feature type="region of interest" description="Disordered" evidence="2">
    <location>
        <begin position="78"/>
        <end position="417"/>
    </location>
</feature>
<evidence type="ECO:0000256" key="1">
    <source>
        <dbReference type="ARBA" id="ARBA00011353"/>
    </source>
</evidence>
<sequence length="1121" mass="125224">MDDSNADDDSDIYSLERILYQREINGKPMFLTKWEGYGDAECTWEPAEHFSDDILAEWERQRDSGDFLPPEQVAEVEERMEAFQQQEEQKQLQETRGRASSQKPSWQAKSESPAPRSPVNRLQVSPPTPNRPGSKRPHRSRSATVKEEAPEHSEVAVQGRAKQARLQKPKMANAGSAQVTPKQVNAKPPPAAKGTTEATTAPFLSALTQGNANLSPASTGKQGGEIVNAIQASKKNKTNVTPTPRSKQTKRDAVNTPPVGIQPEGAHTGPIAKAPGKNKAGQRFRNLKEQNMYSKLASRERPPDISKLDLRSPGEWAMSGSIQPAPKVQDLAQRDKTRHSPLLVPEDNEMEQAQVENLPTQKENLQSSKQNLLSELPAPALGAPAGSPNASKAPEKAAVNGGASETSRENISTRKSVPIIRAKSRDSIPSNAFAERRPPSLQPRSNSVIIPLAPEHDDVVVPSRPVNISTFQPRSADVSFNHGPSKETMAPGPGGLASRATYQGKTGNLDVIIRAGNHEIGTVTLVGLPLWLIGKLRGVKEPGALLLTIHFKDKWAMNAQEFSDFSRKLHPKNVGNFSIQAHDNTLGATEDLRRYLEEYDLGAIWEYPQPRDSLILILYSSRASGWRNIREGTVSTLEPRLQFAVRNKLPGVFLENDPGRADYIPLGTGEQNTDLPGRQPESSQPELRLVMGDGARAYVQSPVKLSASTPTPTTITAKESADSARSDVKSPDEPSASTPTSTTITAKERSGSAETAVPISQLAPSQDLMDYTTAISSTVGMLSFSAKFDDLFCGWDKTQRKPRVMICFGKSNQAEAEAVKQWLYKYLSPRKVFMDTEEDDWEEFQDNLPNRTGVVLFHEQQRTYCDLRDFCKTLRLASVFCHEISSSFHQMKDSNLDPRSPMTRLFPRGTVLCITESTLVRHPEEAIWAIHWFEKKSLNKQRFWKLFLLPDISSWILRRAKDSHGVTQQKYIDMSLALNRLQSRSLEASRCNGGRNDDPDEFVRTRPWNQSSEYILSPSGLVGFGDWDRADLGEEAVRARDKSFLGYFIAWAARNATLYRRFIVQDKTHNNETEKHSWHIFFREPRQFVEEEKRQQDREDEKEREDERRRARAGSSSYLAS</sequence>
<feature type="compositionally biased region" description="Polar residues" evidence="2">
    <location>
        <begin position="230"/>
        <end position="246"/>
    </location>
</feature>
<dbReference type="InterPro" id="IPR000953">
    <property type="entry name" value="Chromo/chromo_shadow_dom"/>
</dbReference>